<evidence type="ECO:0000313" key="1">
    <source>
        <dbReference type="EMBL" id="SFN74699.1"/>
    </source>
</evidence>
<keyword evidence="2" id="KW-1185">Reference proteome</keyword>
<reference evidence="2" key="1">
    <citation type="submission" date="2016-10" db="EMBL/GenBank/DDBJ databases">
        <authorList>
            <person name="Varghese N."/>
        </authorList>
    </citation>
    <scope>NUCLEOTIDE SEQUENCE [LARGE SCALE GENOMIC DNA]</scope>
    <source>
        <strain evidence="2">Nsp8</strain>
    </source>
</reference>
<sequence length="57" mass="6433">MIRAVWLLPVIFVLACERDVPQVDDPNKIVVKGEEMSQTDSSHFLQQSPEIALEVNP</sequence>
<gene>
    <name evidence="1" type="ORF">SAMN05216386_1692</name>
</gene>
<evidence type="ECO:0000313" key="2">
    <source>
        <dbReference type="Proteomes" id="UP000183107"/>
    </source>
</evidence>
<proteinExistence type="predicted"/>
<dbReference type="PROSITE" id="PS51257">
    <property type="entry name" value="PROKAR_LIPOPROTEIN"/>
    <property type="match status" value="1"/>
</dbReference>
<protein>
    <submittedName>
        <fullName evidence="1">Uncharacterized protein</fullName>
    </submittedName>
</protein>
<name>A0A1I5BJD2_9PROT</name>
<dbReference type="EMBL" id="FOVJ01000003">
    <property type="protein sequence ID" value="SFN74699.1"/>
    <property type="molecule type" value="Genomic_DNA"/>
</dbReference>
<dbReference type="Proteomes" id="UP000183107">
    <property type="component" value="Unassembled WGS sequence"/>
</dbReference>
<accession>A0A1I5BJD2</accession>
<dbReference type="RefSeq" id="WP_177186943.1">
    <property type="nucleotide sequence ID" value="NZ_FOVJ01000003.1"/>
</dbReference>
<organism evidence="1 2">
    <name type="scientific">Nitrosospira briensis</name>
    <dbReference type="NCBI Taxonomy" id="35799"/>
    <lineage>
        <taxon>Bacteria</taxon>
        <taxon>Pseudomonadati</taxon>
        <taxon>Pseudomonadota</taxon>
        <taxon>Betaproteobacteria</taxon>
        <taxon>Nitrosomonadales</taxon>
        <taxon>Nitrosomonadaceae</taxon>
        <taxon>Nitrosospira</taxon>
    </lineage>
</organism>
<dbReference type="AlphaFoldDB" id="A0A1I5BJD2"/>